<feature type="domain" description="Homeobox" evidence="6">
    <location>
        <begin position="186"/>
        <end position="245"/>
    </location>
</feature>
<dbReference type="PROSITE" id="PS50071">
    <property type="entry name" value="HOMEOBOX_2"/>
    <property type="match status" value="1"/>
</dbReference>
<keyword evidence="2 4" id="KW-0371">Homeobox</keyword>
<dbReference type="SUPFAM" id="SSF46689">
    <property type="entry name" value="Homeodomain-like"/>
    <property type="match status" value="1"/>
</dbReference>
<evidence type="ECO:0000313" key="8">
    <source>
        <dbReference type="Proteomes" id="UP000053815"/>
    </source>
</evidence>
<keyword evidence="8" id="KW-1185">Reference proteome</keyword>
<dbReference type="Proteomes" id="UP000053815">
    <property type="component" value="Unassembled WGS sequence"/>
</dbReference>
<evidence type="ECO:0000256" key="3">
    <source>
        <dbReference type="ARBA" id="ARBA00023242"/>
    </source>
</evidence>
<feature type="region of interest" description="Disordered" evidence="5">
    <location>
        <begin position="68"/>
        <end position="196"/>
    </location>
</feature>
<dbReference type="InterPro" id="IPR050224">
    <property type="entry name" value="TALE_homeobox"/>
</dbReference>
<feature type="compositionally biased region" description="Polar residues" evidence="5">
    <location>
        <begin position="173"/>
        <end position="187"/>
    </location>
</feature>
<evidence type="ECO:0000256" key="2">
    <source>
        <dbReference type="ARBA" id="ARBA00023155"/>
    </source>
</evidence>
<evidence type="ECO:0000313" key="7">
    <source>
        <dbReference type="EMBL" id="GAN00804.1"/>
    </source>
</evidence>
<comment type="subcellular location">
    <subcellularLocation>
        <location evidence="4">Nucleus</location>
    </subcellularLocation>
</comment>
<dbReference type="EMBL" id="DF836291">
    <property type="protein sequence ID" value="GAN00804.1"/>
    <property type="molecule type" value="Genomic_DNA"/>
</dbReference>
<dbReference type="Gene3D" id="1.10.10.60">
    <property type="entry name" value="Homeodomain-like"/>
    <property type="match status" value="1"/>
</dbReference>
<evidence type="ECO:0000256" key="5">
    <source>
        <dbReference type="SAM" id="MobiDB-lite"/>
    </source>
</evidence>
<gene>
    <name evidence="7" type="ORF">MAM1_0002c00228</name>
</gene>
<feature type="compositionally biased region" description="Basic and acidic residues" evidence="5">
    <location>
        <begin position="157"/>
        <end position="166"/>
    </location>
</feature>
<organism evidence="7">
    <name type="scientific">Mucor ambiguus</name>
    <dbReference type="NCBI Taxonomy" id="91626"/>
    <lineage>
        <taxon>Eukaryota</taxon>
        <taxon>Fungi</taxon>
        <taxon>Fungi incertae sedis</taxon>
        <taxon>Mucoromycota</taxon>
        <taxon>Mucoromycotina</taxon>
        <taxon>Mucoromycetes</taxon>
        <taxon>Mucorales</taxon>
        <taxon>Mucorineae</taxon>
        <taxon>Mucoraceae</taxon>
        <taxon>Mucor</taxon>
    </lineage>
</organism>
<dbReference type="GO" id="GO:0003677">
    <property type="term" value="F:DNA binding"/>
    <property type="evidence" value="ECO:0007669"/>
    <property type="project" value="UniProtKB-UniRule"/>
</dbReference>
<dbReference type="CDD" id="cd00086">
    <property type="entry name" value="homeodomain"/>
    <property type="match status" value="1"/>
</dbReference>
<protein>
    <recommendedName>
        <fullName evidence="6">Homeobox domain-containing protein</fullName>
    </recommendedName>
</protein>
<dbReference type="PANTHER" id="PTHR11850">
    <property type="entry name" value="HOMEOBOX PROTEIN TRANSCRIPTION FACTORS"/>
    <property type="match status" value="1"/>
</dbReference>
<feature type="compositionally biased region" description="Acidic residues" evidence="5">
    <location>
        <begin position="123"/>
        <end position="156"/>
    </location>
</feature>
<dbReference type="Pfam" id="PF05920">
    <property type="entry name" value="Homeobox_KN"/>
    <property type="match status" value="1"/>
</dbReference>
<dbReference type="InterPro" id="IPR001356">
    <property type="entry name" value="HD"/>
</dbReference>
<keyword evidence="1 4" id="KW-0238">DNA-binding</keyword>
<dbReference type="SMART" id="SM00389">
    <property type="entry name" value="HOX"/>
    <property type="match status" value="1"/>
</dbReference>
<dbReference type="GO" id="GO:0006355">
    <property type="term" value="P:regulation of DNA-templated transcription"/>
    <property type="evidence" value="ECO:0007669"/>
    <property type="project" value="InterPro"/>
</dbReference>
<dbReference type="GO" id="GO:0005634">
    <property type="term" value="C:nucleus"/>
    <property type="evidence" value="ECO:0007669"/>
    <property type="project" value="UniProtKB-SubCell"/>
</dbReference>
<dbReference type="AlphaFoldDB" id="A0A0C9M3V0"/>
<dbReference type="STRING" id="91626.A0A0C9M3V0"/>
<name>A0A0C9M3V0_9FUNG</name>
<feature type="compositionally biased region" description="Basic residues" evidence="5">
    <location>
        <begin position="105"/>
        <end position="120"/>
    </location>
</feature>
<accession>A0A0C9M3V0</accession>
<feature type="DNA-binding region" description="Homeobox" evidence="4">
    <location>
        <begin position="188"/>
        <end position="246"/>
    </location>
</feature>
<feature type="compositionally biased region" description="Low complexity" evidence="5">
    <location>
        <begin position="87"/>
        <end position="97"/>
    </location>
</feature>
<reference evidence="7" key="1">
    <citation type="submission" date="2014-09" db="EMBL/GenBank/DDBJ databases">
        <title>Draft genome sequence of an oleaginous Mucoromycotina fungus Mucor ambiguus NBRC6742.</title>
        <authorList>
            <person name="Takeda I."/>
            <person name="Yamane N."/>
            <person name="Morita T."/>
            <person name="Tamano K."/>
            <person name="Machida M."/>
            <person name="Baker S."/>
            <person name="Koike H."/>
        </authorList>
    </citation>
    <scope>NUCLEOTIDE SEQUENCE</scope>
    <source>
        <strain evidence="7">NBRC 6742</strain>
    </source>
</reference>
<evidence type="ECO:0000256" key="1">
    <source>
        <dbReference type="ARBA" id="ARBA00023125"/>
    </source>
</evidence>
<dbReference type="InterPro" id="IPR009057">
    <property type="entry name" value="Homeodomain-like_sf"/>
</dbReference>
<dbReference type="InterPro" id="IPR008422">
    <property type="entry name" value="KN_HD"/>
</dbReference>
<evidence type="ECO:0000256" key="4">
    <source>
        <dbReference type="PROSITE-ProRule" id="PRU00108"/>
    </source>
</evidence>
<keyword evidence="3 4" id="KW-0539">Nucleus</keyword>
<dbReference type="OrthoDB" id="10056939at2759"/>
<proteinExistence type="predicted"/>
<evidence type="ECO:0000259" key="6">
    <source>
        <dbReference type="PROSITE" id="PS50071"/>
    </source>
</evidence>
<sequence>MYHSATTTLQSQPGDDASIRIFSPIILFHDAKAAEYCSDNQLIELKKQKVDAMLKTNVQFWSSVIQNTRRQDLSPPETPPPCSQYMPTSPTSSSCSSHKWYSIPSRRRSHQRYYQRHRRQQGNEEDADQDEDVEGEEQDDDEEEEDEVDEIEDSESEESKQQDVKPKGRKSVKSNTGNNKTKATSNNGRRRRGNLPKSVTAVLKQWLIDHSRHPYPTEEEKRGLRIKTDLTLNQISNWFINARRRILPLIISNPPNAFVHETTEDIKKRASKKRKTSWTTEGSSCRAEICYVYRLTMIKVDPIAQS</sequence>